<comment type="caution">
    <text evidence="2">The sequence shown here is derived from an EMBL/GenBank/DDBJ whole genome shotgun (WGS) entry which is preliminary data.</text>
</comment>
<gene>
    <name evidence="2" type="ORF">KI387_042637</name>
</gene>
<organism evidence="2 3">
    <name type="scientific">Taxus chinensis</name>
    <name type="common">Chinese yew</name>
    <name type="synonym">Taxus wallichiana var. chinensis</name>
    <dbReference type="NCBI Taxonomy" id="29808"/>
    <lineage>
        <taxon>Eukaryota</taxon>
        <taxon>Viridiplantae</taxon>
        <taxon>Streptophyta</taxon>
        <taxon>Embryophyta</taxon>
        <taxon>Tracheophyta</taxon>
        <taxon>Spermatophyta</taxon>
        <taxon>Pinopsida</taxon>
        <taxon>Pinidae</taxon>
        <taxon>Conifers II</taxon>
        <taxon>Cupressales</taxon>
        <taxon>Taxaceae</taxon>
        <taxon>Taxus</taxon>
    </lineage>
</organism>
<name>A0AA38F728_TAXCH</name>
<feature type="region of interest" description="Disordered" evidence="1">
    <location>
        <begin position="83"/>
        <end position="102"/>
    </location>
</feature>
<dbReference type="EMBL" id="JAHRHJ020003238">
    <property type="protein sequence ID" value="KAH9292178.1"/>
    <property type="molecule type" value="Genomic_DNA"/>
</dbReference>
<dbReference type="Proteomes" id="UP000824469">
    <property type="component" value="Unassembled WGS sequence"/>
</dbReference>
<sequence>DARIERLALGQERLANTMARLIHTIQGSNGGRISSKEVMNSPSSKGSNIGTWYEEYRALPEKIRDALPFAEFVKLETERVGIGTGSKPQATRKGSTLPRDPTLKSMDVVHEEGLEGRGVSNPHDKFLNFNSHPHAGEKSDLHFERNGAMKDEDSALDPIIVPNRHHYEVIVHHCLTNTDNISACVDSRIEKEDGEQVGEEKGMIGNHFSKRRVNNQLAGLFRTAAPKSQVEGVHGLGKDHKETPCMCQQGMNEIKMETEDGHAYFPKDKEEDRLQQL</sequence>
<proteinExistence type="predicted"/>
<reference evidence="2 3" key="1">
    <citation type="journal article" date="2021" name="Nat. Plants">
        <title>The Taxus genome provides insights into paclitaxel biosynthesis.</title>
        <authorList>
            <person name="Xiong X."/>
            <person name="Gou J."/>
            <person name="Liao Q."/>
            <person name="Li Y."/>
            <person name="Zhou Q."/>
            <person name="Bi G."/>
            <person name="Li C."/>
            <person name="Du R."/>
            <person name="Wang X."/>
            <person name="Sun T."/>
            <person name="Guo L."/>
            <person name="Liang H."/>
            <person name="Lu P."/>
            <person name="Wu Y."/>
            <person name="Zhang Z."/>
            <person name="Ro D.K."/>
            <person name="Shang Y."/>
            <person name="Huang S."/>
            <person name="Yan J."/>
        </authorList>
    </citation>
    <scope>NUCLEOTIDE SEQUENCE [LARGE SCALE GENOMIC DNA]</scope>
    <source>
        <strain evidence="2">Ta-2019</strain>
    </source>
</reference>
<dbReference type="AlphaFoldDB" id="A0AA38F728"/>
<feature type="non-terminal residue" evidence="2">
    <location>
        <position position="1"/>
    </location>
</feature>
<evidence type="ECO:0000313" key="2">
    <source>
        <dbReference type="EMBL" id="KAH9292178.1"/>
    </source>
</evidence>
<protein>
    <submittedName>
        <fullName evidence="2">Uncharacterized protein</fullName>
    </submittedName>
</protein>
<keyword evidence="3" id="KW-1185">Reference proteome</keyword>
<accession>A0AA38F728</accession>
<evidence type="ECO:0000313" key="3">
    <source>
        <dbReference type="Proteomes" id="UP000824469"/>
    </source>
</evidence>
<evidence type="ECO:0000256" key="1">
    <source>
        <dbReference type="SAM" id="MobiDB-lite"/>
    </source>
</evidence>
<feature type="non-terminal residue" evidence="2">
    <location>
        <position position="277"/>
    </location>
</feature>